<accession>A0A0L6VP34</accession>
<dbReference type="EMBL" id="LAVV01002965">
    <property type="protein sequence ID" value="KNZ62471.1"/>
    <property type="molecule type" value="Genomic_DNA"/>
</dbReference>
<organism evidence="1 2">
    <name type="scientific">Puccinia sorghi</name>
    <dbReference type="NCBI Taxonomy" id="27349"/>
    <lineage>
        <taxon>Eukaryota</taxon>
        <taxon>Fungi</taxon>
        <taxon>Dikarya</taxon>
        <taxon>Basidiomycota</taxon>
        <taxon>Pucciniomycotina</taxon>
        <taxon>Pucciniomycetes</taxon>
        <taxon>Pucciniales</taxon>
        <taxon>Pucciniaceae</taxon>
        <taxon>Puccinia</taxon>
    </lineage>
</organism>
<proteinExistence type="predicted"/>
<dbReference type="VEuPathDB" id="FungiDB:VP01_1266g6"/>
<keyword evidence="2" id="KW-1185">Reference proteome</keyword>
<sequence length="186" mass="21153">MAMSITRYSPNQNSNSSPGCYMAVISSHYLTPSRNHAILQPLESPQPISITNGPFKNASNPVTQRCPWPLKQLQQVAKLSNCFGQWKWNTELSNYMYRLSVMGRHWTKVKSKLNQNNTGVFGWNEESWEVTAPEQSHPAVRKLKAKPFPEWFLLLETFQNAFATSSNQISSPHLHTPSEMMDLSLA</sequence>
<name>A0A0L6VP34_9BASI</name>
<dbReference type="Proteomes" id="UP000037035">
    <property type="component" value="Unassembled WGS sequence"/>
</dbReference>
<evidence type="ECO:0000313" key="1">
    <source>
        <dbReference type="EMBL" id="KNZ62471.1"/>
    </source>
</evidence>
<evidence type="ECO:0008006" key="3">
    <source>
        <dbReference type="Google" id="ProtNLM"/>
    </source>
</evidence>
<dbReference type="AlphaFoldDB" id="A0A0L6VP34"/>
<reference evidence="1 2" key="1">
    <citation type="submission" date="2015-08" db="EMBL/GenBank/DDBJ databases">
        <title>Next Generation Sequencing and Analysis of the Genome of Puccinia sorghi L Schw, the Causal Agent of Maize Common Rust.</title>
        <authorList>
            <person name="Rochi L."/>
            <person name="Burguener G."/>
            <person name="Darino M."/>
            <person name="Turjanski A."/>
            <person name="Kreff E."/>
            <person name="Dieguez M.J."/>
            <person name="Sacco F."/>
        </authorList>
    </citation>
    <scope>NUCLEOTIDE SEQUENCE [LARGE SCALE GENOMIC DNA]</scope>
    <source>
        <strain evidence="1 2">RO10H11247</strain>
    </source>
</reference>
<comment type="caution">
    <text evidence="1">The sequence shown here is derived from an EMBL/GenBank/DDBJ whole genome shotgun (WGS) entry which is preliminary data.</text>
</comment>
<evidence type="ECO:0000313" key="2">
    <source>
        <dbReference type="Proteomes" id="UP000037035"/>
    </source>
</evidence>
<protein>
    <recommendedName>
        <fullName evidence="3">Myb/SANT-like domain-containing protein</fullName>
    </recommendedName>
</protein>
<gene>
    <name evidence="1" type="ORF">VP01_1266g6</name>
</gene>